<feature type="domain" description="AB hydrolase-1" evidence="1">
    <location>
        <begin position="34"/>
        <end position="254"/>
    </location>
</feature>
<accession>A0ABP7XH36</accession>
<dbReference type="InterPro" id="IPR011942">
    <property type="entry name" value="PHA_depoly_arom"/>
</dbReference>
<dbReference type="RefSeq" id="WP_344732675.1">
    <property type="nucleotide sequence ID" value="NZ_BAAAZH010000012.1"/>
</dbReference>
<dbReference type="PRINTS" id="PR00111">
    <property type="entry name" value="ABHYDROLASE"/>
</dbReference>
<evidence type="ECO:0000259" key="1">
    <source>
        <dbReference type="Pfam" id="PF00561"/>
    </source>
</evidence>
<evidence type="ECO:0000313" key="3">
    <source>
        <dbReference type="Proteomes" id="UP001501495"/>
    </source>
</evidence>
<dbReference type="InterPro" id="IPR029058">
    <property type="entry name" value="AB_hydrolase_fold"/>
</dbReference>
<name>A0ABP7XH36_9ACTN</name>
<dbReference type="Pfam" id="PF00561">
    <property type="entry name" value="Abhydrolase_1"/>
    <property type="match status" value="1"/>
</dbReference>
<dbReference type="PANTHER" id="PTHR43433:SF5">
    <property type="entry name" value="AB HYDROLASE-1 DOMAIN-CONTAINING PROTEIN"/>
    <property type="match status" value="1"/>
</dbReference>
<dbReference type="Gene3D" id="3.40.50.1820">
    <property type="entry name" value="alpha/beta hydrolase"/>
    <property type="match status" value="1"/>
</dbReference>
<dbReference type="Proteomes" id="UP001501495">
    <property type="component" value="Unassembled WGS sequence"/>
</dbReference>
<organism evidence="2 3">
    <name type="scientific">Nocardioides fonticola</name>
    <dbReference type="NCBI Taxonomy" id="450363"/>
    <lineage>
        <taxon>Bacteria</taxon>
        <taxon>Bacillati</taxon>
        <taxon>Actinomycetota</taxon>
        <taxon>Actinomycetes</taxon>
        <taxon>Propionibacteriales</taxon>
        <taxon>Nocardioidaceae</taxon>
        <taxon>Nocardioides</taxon>
    </lineage>
</organism>
<keyword evidence="3" id="KW-1185">Reference proteome</keyword>
<reference evidence="3" key="1">
    <citation type="journal article" date="2019" name="Int. J. Syst. Evol. Microbiol.">
        <title>The Global Catalogue of Microorganisms (GCM) 10K type strain sequencing project: providing services to taxonomists for standard genome sequencing and annotation.</title>
        <authorList>
            <consortium name="The Broad Institute Genomics Platform"/>
            <consortium name="The Broad Institute Genome Sequencing Center for Infectious Disease"/>
            <person name="Wu L."/>
            <person name="Ma J."/>
        </authorList>
    </citation>
    <scope>NUCLEOTIDE SEQUENCE [LARGE SCALE GENOMIC DNA]</scope>
    <source>
        <strain evidence="3">JCM 16703</strain>
    </source>
</reference>
<dbReference type="EMBL" id="BAAAZH010000012">
    <property type="protein sequence ID" value="GAA4115779.1"/>
    <property type="molecule type" value="Genomic_DNA"/>
</dbReference>
<proteinExistence type="predicted"/>
<protein>
    <submittedName>
        <fullName evidence="2">Poly(3-hydroxyalkanoate) depolymerase</fullName>
    </submittedName>
</protein>
<dbReference type="SUPFAM" id="SSF53474">
    <property type="entry name" value="alpha/beta-Hydrolases"/>
    <property type="match status" value="1"/>
</dbReference>
<evidence type="ECO:0000313" key="2">
    <source>
        <dbReference type="EMBL" id="GAA4115779.1"/>
    </source>
</evidence>
<dbReference type="InterPro" id="IPR050471">
    <property type="entry name" value="AB_hydrolase"/>
</dbReference>
<dbReference type="PANTHER" id="PTHR43433">
    <property type="entry name" value="HYDROLASE, ALPHA/BETA FOLD FAMILY PROTEIN"/>
    <property type="match status" value="1"/>
</dbReference>
<sequence length="274" mass="29698">MAAAHVDPETTTRTVFGHRVRVSHRPGVQSDQVPLVLLNGIGARLELLTPFVDQLDARIPVIRFDVPGVGGSAPPKTLYRFSGMATLVRRLVRQIGYERADVLGISWGGGLAQQLAWQHPRFCRRLVLCATATGSLMIPAGPEVLSKMVTPHRYRDPGYAAQIAPQIYGGAMRDRPELAARILGAEPGVGSRWGYASQLLAGAGWTSLPLLPFIRQRTLLLAGDDDPIIPLMNARLMGTLLPRSETHVYPDGHLGLVTSAAELGPLVSEFLLRP</sequence>
<comment type="caution">
    <text evidence="2">The sequence shown here is derived from an EMBL/GenBank/DDBJ whole genome shotgun (WGS) entry which is preliminary data.</text>
</comment>
<dbReference type="NCBIfam" id="TIGR02240">
    <property type="entry name" value="PHA_depoly_arom"/>
    <property type="match status" value="1"/>
</dbReference>
<dbReference type="InterPro" id="IPR000073">
    <property type="entry name" value="AB_hydrolase_1"/>
</dbReference>
<gene>
    <name evidence="2" type="primary">phaZ</name>
    <name evidence="2" type="ORF">GCM10022215_14890</name>
</gene>